<organism evidence="10">
    <name type="scientific">uncultured organism</name>
    <dbReference type="NCBI Taxonomy" id="155900"/>
    <lineage>
        <taxon>unclassified sequences</taxon>
        <taxon>environmental samples</taxon>
    </lineage>
</organism>
<dbReference type="PANTHER" id="PTHR30133:SF2">
    <property type="entry name" value="ARGININE ABC TRANSPORTER PERMEASE PROTEIN ARTQ"/>
    <property type="match status" value="1"/>
</dbReference>
<evidence type="ECO:0000256" key="6">
    <source>
        <dbReference type="ARBA" id="ARBA00022989"/>
    </source>
</evidence>
<evidence type="ECO:0000313" key="10">
    <source>
        <dbReference type="EMBL" id="QEA04731.1"/>
    </source>
</evidence>
<dbReference type="SUPFAM" id="SSF161098">
    <property type="entry name" value="MetI-like"/>
    <property type="match status" value="1"/>
</dbReference>
<dbReference type="CDD" id="cd06261">
    <property type="entry name" value="TM_PBP2"/>
    <property type="match status" value="1"/>
</dbReference>
<dbReference type="PANTHER" id="PTHR30133">
    <property type="entry name" value="CATIONIC AMINO ACID TRANSPORTER, MEMBRANE COMPONENT"/>
    <property type="match status" value="1"/>
</dbReference>
<dbReference type="AlphaFoldDB" id="A0A5B8R8B8"/>
<gene>
    <name evidence="10" type="primary">hisQ</name>
    <name evidence="10" type="ORF">KBTEX_01039</name>
</gene>
<reference evidence="10" key="1">
    <citation type="submission" date="2019-06" db="EMBL/GenBank/DDBJ databases">
        <authorList>
            <person name="Murdoch R.W."/>
            <person name="Fathepure B."/>
        </authorList>
    </citation>
    <scope>NUCLEOTIDE SEQUENCE</scope>
</reference>
<feature type="domain" description="ABC transmembrane type-1" evidence="9">
    <location>
        <begin position="15"/>
        <end position="215"/>
    </location>
</feature>
<dbReference type="Pfam" id="PF00528">
    <property type="entry name" value="BPD_transp_1"/>
    <property type="match status" value="1"/>
</dbReference>
<keyword evidence="5 8" id="KW-0812">Transmembrane</keyword>
<comment type="subcellular location">
    <subcellularLocation>
        <location evidence="1">Cell membrane</location>
        <topology evidence="1">Multi-pass membrane protein</topology>
    </subcellularLocation>
</comment>
<keyword evidence="3" id="KW-1003">Cell membrane</keyword>
<name>A0A5B8R8B8_9ZZZZ</name>
<evidence type="ECO:0000259" key="9">
    <source>
        <dbReference type="PROSITE" id="PS50928"/>
    </source>
</evidence>
<protein>
    <submittedName>
        <fullName evidence="10">Histidine transport system permease protein HisQ</fullName>
    </submittedName>
</protein>
<dbReference type="GO" id="GO:0022857">
    <property type="term" value="F:transmembrane transporter activity"/>
    <property type="evidence" value="ECO:0007669"/>
    <property type="project" value="InterPro"/>
</dbReference>
<dbReference type="NCBIfam" id="TIGR01726">
    <property type="entry name" value="HEQRo_perm_3TM"/>
    <property type="match status" value="1"/>
</dbReference>
<evidence type="ECO:0000256" key="7">
    <source>
        <dbReference type="ARBA" id="ARBA00023136"/>
    </source>
</evidence>
<dbReference type="InterPro" id="IPR000515">
    <property type="entry name" value="MetI-like"/>
</dbReference>
<evidence type="ECO:0000256" key="2">
    <source>
        <dbReference type="ARBA" id="ARBA00022448"/>
    </source>
</evidence>
<feature type="transmembrane region" description="Helical" evidence="8">
    <location>
        <begin position="196"/>
        <end position="218"/>
    </location>
</feature>
<evidence type="ECO:0000256" key="4">
    <source>
        <dbReference type="ARBA" id="ARBA00022519"/>
    </source>
</evidence>
<dbReference type="EMBL" id="MN079088">
    <property type="protein sequence ID" value="QEA04731.1"/>
    <property type="molecule type" value="Genomic_DNA"/>
</dbReference>
<evidence type="ECO:0000256" key="1">
    <source>
        <dbReference type="ARBA" id="ARBA00004651"/>
    </source>
</evidence>
<proteinExistence type="predicted"/>
<evidence type="ECO:0000256" key="3">
    <source>
        <dbReference type="ARBA" id="ARBA00022475"/>
    </source>
</evidence>
<dbReference type="Gene3D" id="1.10.3720.10">
    <property type="entry name" value="MetI-like"/>
    <property type="match status" value="1"/>
</dbReference>
<accession>A0A5B8R8B8</accession>
<feature type="transmembrane region" description="Helical" evidence="8">
    <location>
        <begin position="93"/>
        <end position="111"/>
    </location>
</feature>
<dbReference type="InterPro" id="IPR051613">
    <property type="entry name" value="ABC_transp_permease_HisMQ"/>
</dbReference>
<feature type="transmembrane region" description="Helical" evidence="8">
    <location>
        <begin position="51"/>
        <end position="73"/>
    </location>
</feature>
<dbReference type="InterPro" id="IPR010065">
    <property type="entry name" value="AA_ABC_transptr_permease_3TM"/>
</dbReference>
<keyword evidence="7 8" id="KW-0472">Membrane</keyword>
<sequence length="231" mass="24764">MPELQGFGAQLAAGAWVTTQVAVYAMAVAVVLGLLGALAKEAPVAPLRWLANLYTGMVRGLPELLVILLVYFGSARLLTTAAGWFGHDGYVELSAFAAGVVALAFNYGAYLTEVFRGALHTIPRGHVEAGLALGLGRRRIFRRIVLPQVWRVALPAVGNIFMSLLKDTALVSVIGIEDLMRETALAVGYTKEPFTFYLAAALIYLGLTAVATLVIHTLERHTSHGMRTLSS</sequence>
<keyword evidence="4" id="KW-0997">Cell inner membrane</keyword>
<dbReference type="PROSITE" id="PS50928">
    <property type="entry name" value="ABC_TM1"/>
    <property type="match status" value="1"/>
</dbReference>
<evidence type="ECO:0000256" key="5">
    <source>
        <dbReference type="ARBA" id="ARBA00022692"/>
    </source>
</evidence>
<dbReference type="InterPro" id="IPR035906">
    <property type="entry name" value="MetI-like_sf"/>
</dbReference>
<dbReference type="GO" id="GO:0005886">
    <property type="term" value="C:plasma membrane"/>
    <property type="evidence" value="ECO:0007669"/>
    <property type="project" value="UniProtKB-SubCell"/>
</dbReference>
<evidence type="ECO:0000256" key="8">
    <source>
        <dbReference type="SAM" id="Phobius"/>
    </source>
</evidence>
<keyword evidence="2" id="KW-0813">Transport</keyword>
<keyword evidence="6 8" id="KW-1133">Transmembrane helix</keyword>
<feature type="transmembrane region" description="Helical" evidence="8">
    <location>
        <begin position="21"/>
        <end position="39"/>
    </location>
</feature>